<evidence type="ECO:0000259" key="3">
    <source>
        <dbReference type="PROSITE" id="PS51471"/>
    </source>
</evidence>
<dbReference type="PROSITE" id="PS51471">
    <property type="entry name" value="FE2OG_OXY"/>
    <property type="match status" value="1"/>
</dbReference>
<keyword evidence="2" id="KW-0408">Iron</keyword>
<dbReference type="Gene3D" id="2.60.120.330">
    <property type="entry name" value="B-lactam Antibiotic, Isopenicillin N Synthase, Chain"/>
    <property type="match status" value="1"/>
</dbReference>
<dbReference type="PANTHER" id="PTHR47991">
    <property type="entry name" value="OXOGLUTARATE/IRON-DEPENDENT DIOXYGENASE"/>
    <property type="match status" value="1"/>
</dbReference>
<keyword evidence="1" id="KW-0479">Metal-binding</keyword>
<dbReference type="InterPro" id="IPR050295">
    <property type="entry name" value="Plant_2OG-oxidoreductases"/>
</dbReference>
<evidence type="ECO:0000256" key="1">
    <source>
        <dbReference type="ARBA" id="ARBA00022723"/>
    </source>
</evidence>
<protein>
    <recommendedName>
        <fullName evidence="3">Fe2OG dioxygenase domain-containing protein</fullName>
    </recommendedName>
</protein>
<name>A0AAD9TXI4_9ROSI</name>
<dbReference type="InterPro" id="IPR005123">
    <property type="entry name" value="Oxoglu/Fe-dep_dioxygenase_dom"/>
</dbReference>
<dbReference type="Proteomes" id="UP001280121">
    <property type="component" value="Unassembled WGS sequence"/>
</dbReference>
<dbReference type="SUPFAM" id="SSF51197">
    <property type="entry name" value="Clavaminate synthase-like"/>
    <property type="match status" value="1"/>
</dbReference>
<dbReference type="AlphaFoldDB" id="A0AAD9TXI4"/>
<dbReference type="GO" id="GO:0046872">
    <property type="term" value="F:metal ion binding"/>
    <property type="evidence" value="ECO:0007669"/>
    <property type="project" value="UniProtKB-KW"/>
</dbReference>
<sequence length="146" mass="16903">MARHARMIFEAILKTLNMDSKQYNSKSHLLSESTGYVRVYRYPKISKADEEEAVVGMQVHTDSSVISMLNQNQVGRLDVFKDDKWFLVQPIFSMSFMVNLGDIYDGAMEVKRQCDRSLRATWSDSKLQVQAPTKISKHRFSMMSRL</sequence>
<evidence type="ECO:0000256" key="2">
    <source>
        <dbReference type="ARBA" id="ARBA00023004"/>
    </source>
</evidence>
<organism evidence="4 5">
    <name type="scientific">Dipteronia dyeriana</name>
    <dbReference type="NCBI Taxonomy" id="168575"/>
    <lineage>
        <taxon>Eukaryota</taxon>
        <taxon>Viridiplantae</taxon>
        <taxon>Streptophyta</taxon>
        <taxon>Embryophyta</taxon>
        <taxon>Tracheophyta</taxon>
        <taxon>Spermatophyta</taxon>
        <taxon>Magnoliopsida</taxon>
        <taxon>eudicotyledons</taxon>
        <taxon>Gunneridae</taxon>
        <taxon>Pentapetalae</taxon>
        <taxon>rosids</taxon>
        <taxon>malvids</taxon>
        <taxon>Sapindales</taxon>
        <taxon>Sapindaceae</taxon>
        <taxon>Hippocastanoideae</taxon>
        <taxon>Acereae</taxon>
        <taxon>Dipteronia</taxon>
    </lineage>
</organism>
<keyword evidence="5" id="KW-1185">Reference proteome</keyword>
<evidence type="ECO:0000313" key="5">
    <source>
        <dbReference type="Proteomes" id="UP001280121"/>
    </source>
</evidence>
<accession>A0AAD9TXI4</accession>
<gene>
    <name evidence="4" type="ORF">Ddye_025376</name>
</gene>
<reference evidence="4" key="1">
    <citation type="journal article" date="2023" name="Plant J.">
        <title>Genome sequences and population genomics provide insights into the demographic history, inbreeding, and mutation load of two 'living fossil' tree species of Dipteronia.</title>
        <authorList>
            <person name="Feng Y."/>
            <person name="Comes H.P."/>
            <person name="Chen J."/>
            <person name="Zhu S."/>
            <person name="Lu R."/>
            <person name="Zhang X."/>
            <person name="Li P."/>
            <person name="Qiu J."/>
            <person name="Olsen K.M."/>
            <person name="Qiu Y."/>
        </authorList>
    </citation>
    <scope>NUCLEOTIDE SEQUENCE</scope>
    <source>
        <strain evidence="4">KIB01</strain>
    </source>
</reference>
<proteinExistence type="predicted"/>
<comment type="caution">
    <text evidence="4">The sequence shown here is derived from an EMBL/GenBank/DDBJ whole genome shotgun (WGS) entry which is preliminary data.</text>
</comment>
<dbReference type="EMBL" id="JANJYI010000007">
    <property type="protein sequence ID" value="KAK2643613.1"/>
    <property type="molecule type" value="Genomic_DNA"/>
</dbReference>
<evidence type="ECO:0000313" key="4">
    <source>
        <dbReference type="EMBL" id="KAK2643613.1"/>
    </source>
</evidence>
<dbReference type="InterPro" id="IPR027443">
    <property type="entry name" value="IPNS-like_sf"/>
</dbReference>
<dbReference type="Pfam" id="PF03171">
    <property type="entry name" value="2OG-FeII_Oxy"/>
    <property type="match status" value="1"/>
</dbReference>
<feature type="domain" description="Fe2OG dioxygenase" evidence="3">
    <location>
        <begin position="33"/>
        <end position="146"/>
    </location>
</feature>
<dbReference type="InterPro" id="IPR044861">
    <property type="entry name" value="IPNS-like_FE2OG_OXY"/>
</dbReference>